<dbReference type="PANTHER" id="PTHR30404:SF0">
    <property type="entry name" value="N-ACETYLMURAMOYL-L-ALANINE AMIDASE AMIC"/>
    <property type="match status" value="1"/>
</dbReference>
<reference evidence="3" key="1">
    <citation type="submission" date="2020-10" db="EMBL/GenBank/DDBJ databases">
        <authorList>
            <person name="Gilroy R."/>
        </authorList>
    </citation>
    <scope>NUCLEOTIDE SEQUENCE</scope>
    <source>
        <strain evidence="3">13361</strain>
    </source>
</reference>
<comment type="caution">
    <text evidence="3">The sequence shown here is derived from an EMBL/GenBank/DDBJ whole genome shotgun (WGS) entry which is preliminary data.</text>
</comment>
<dbReference type="SUPFAM" id="SSF47090">
    <property type="entry name" value="PGBD-like"/>
    <property type="match status" value="1"/>
</dbReference>
<dbReference type="Gene3D" id="1.10.101.10">
    <property type="entry name" value="PGBD-like superfamily/PGBD"/>
    <property type="match status" value="1"/>
</dbReference>
<dbReference type="InterPro" id="IPR002508">
    <property type="entry name" value="MurNAc-LAA_cat"/>
</dbReference>
<proteinExistence type="predicted"/>
<sequence length="266" mass="28137">MKKIYLSPSSQPANVYAGLSTNEQEVCRGIARELAAHLKRCGFQVKCGDYGTMYDRVKESNEWKADLHLPIHTNAFDGKVSGTRLMALDLTGKGFQVCQAILETLDKITPGTSSNITANPGLYEIQAAVAPTAYVEVDFHDVPEVAKWLTENKAQIGAAICQGICRYYNTDYVAEGETQPTPTPEPTPQPSGKIEGLPVVKSGSRGDAAKILQGALIAQGYPCGSSGIDGVFGAASLAALKSYQKAKGLTADGIAGPATWGKLLGV</sequence>
<dbReference type="InterPro" id="IPR050695">
    <property type="entry name" value="N-acetylmuramoyl_amidase_3"/>
</dbReference>
<reference evidence="3" key="2">
    <citation type="journal article" date="2021" name="PeerJ">
        <title>Extensive microbial diversity within the chicken gut microbiome revealed by metagenomics and culture.</title>
        <authorList>
            <person name="Gilroy R."/>
            <person name="Ravi A."/>
            <person name="Getino M."/>
            <person name="Pursley I."/>
            <person name="Horton D.L."/>
            <person name="Alikhan N.F."/>
            <person name="Baker D."/>
            <person name="Gharbi K."/>
            <person name="Hall N."/>
            <person name="Watson M."/>
            <person name="Adriaenssens E.M."/>
            <person name="Foster-Nyarko E."/>
            <person name="Jarju S."/>
            <person name="Secka A."/>
            <person name="Antonio M."/>
            <person name="Oren A."/>
            <person name="Chaudhuri R.R."/>
            <person name="La Ragione R."/>
            <person name="Hildebrand F."/>
            <person name="Pallen M.J."/>
        </authorList>
    </citation>
    <scope>NUCLEOTIDE SEQUENCE</scope>
    <source>
        <strain evidence="3">13361</strain>
    </source>
</reference>
<accession>A0A9D0Z1S0</accession>
<dbReference type="CDD" id="cd02696">
    <property type="entry name" value="MurNAc-LAA"/>
    <property type="match status" value="1"/>
</dbReference>
<keyword evidence="1" id="KW-0378">Hydrolase</keyword>
<evidence type="ECO:0000256" key="1">
    <source>
        <dbReference type="ARBA" id="ARBA00022801"/>
    </source>
</evidence>
<dbReference type="SUPFAM" id="SSF53187">
    <property type="entry name" value="Zn-dependent exopeptidases"/>
    <property type="match status" value="1"/>
</dbReference>
<dbReference type="GO" id="GO:0030288">
    <property type="term" value="C:outer membrane-bounded periplasmic space"/>
    <property type="evidence" value="ECO:0007669"/>
    <property type="project" value="TreeGrafter"/>
</dbReference>
<organism evidence="3 4">
    <name type="scientific">Candidatus Faecousia excrementigallinarum</name>
    <dbReference type="NCBI Taxonomy" id="2840806"/>
    <lineage>
        <taxon>Bacteria</taxon>
        <taxon>Bacillati</taxon>
        <taxon>Bacillota</taxon>
        <taxon>Clostridia</taxon>
        <taxon>Eubacteriales</taxon>
        <taxon>Oscillospiraceae</taxon>
        <taxon>Faecousia</taxon>
    </lineage>
</organism>
<evidence type="ECO:0000313" key="3">
    <source>
        <dbReference type="EMBL" id="HIQ67375.1"/>
    </source>
</evidence>
<dbReference type="InterPro" id="IPR036366">
    <property type="entry name" value="PGBDSf"/>
</dbReference>
<feature type="domain" description="MurNAc-LAA" evidence="2">
    <location>
        <begin position="57"/>
        <end position="165"/>
    </location>
</feature>
<dbReference type="SMART" id="SM00646">
    <property type="entry name" value="Ami_3"/>
    <property type="match status" value="1"/>
</dbReference>
<dbReference type="PANTHER" id="PTHR30404">
    <property type="entry name" value="N-ACETYLMURAMOYL-L-ALANINE AMIDASE"/>
    <property type="match status" value="1"/>
</dbReference>
<dbReference type="Gene3D" id="3.40.630.40">
    <property type="entry name" value="Zn-dependent exopeptidases"/>
    <property type="match status" value="1"/>
</dbReference>
<dbReference type="AlphaFoldDB" id="A0A9D0Z1S0"/>
<dbReference type="GO" id="GO:0008745">
    <property type="term" value="F:N-acetylmuramoyl-L-alanine amidase activity"/>
    <property type="evidence" value="ECO:0007669"/>
    <property type="project" value="InterPro"/>
</dbReference>
<dbReference type="Proteomes" id="UP000886796">
    <property type="component" value="Unassembled WGS sequence"/>
</dbReference>
<dbReference type="InterPro" id="IPR002477">
    <property type="entry name" value="Peptidoglycan-bd-like"/>
</dbReference>
<dbReference type="Pfam" id="PF01520">
    <property type="entry name" value="Amidase_3"/>
    <property type="match status" value="1"/>
</dbReference>
<dbReference type="Pfam" id="PF01471">
    <property type="entry name" value="PG_binding_1"/>
    <property type="match status" value="1"/>
</dbReference>
<protein>
    <submittedName>
        <fullName evidence="3">N-acetylmuramoyl-L-alanine amidase</fullName>
    </submittedName>
</protein>
<name>A0A9D0Z1S0_9FIRM</name>
<evidence type="ECO:0000313" key="4">
    <source>
        <dbReference type="Proteomes" id="UP000886796"/>
    </source>
</evidence>
<evidence type="ECO:0000259" key="2">
    <source>
        <dbReference type="SMART" id="SM00646"/>
    </source>
</evidence>
<dbReference type="GO" id="GO:0009253">
    <property type="term" value="P:peptidoglycan catabolic process"/>
    <property type="evidence" value="ECO:0007669"/>
    <property type="project" value="InterPro"/>
</dbReference>
<dbReference type="EMBL" id="DVFK01000035">
    <property type="protein sequence ID" value="HIQ67375.1"/>
    <property type="molecule type" value="Genomic_DNA"/>
</dbReference>
<gene>
    <name evidence="3" type="ORF">IAB74_02555</name>
</gene>
<dbReference type="InterPro" id="IPR036365">
    <property type="entry name" value="PGBD-like_sf"/>
</dbReference>